<protein>
    <submittedName>
        <fullName evidence="2">RuBisCO-associated protein-like</fullName>
    </submittedName>
</protein>
<dbReference type="PANTHER" id="PTHR46476">
    <property type="entry name" value="CHITINASE 2-LIKE"/>
    <property type="match status" value="1"/>
</dbReference>
<dbReference type="OrthoDB" id="1423572at2759"/>
<keyword evidence="1" id="KW-0175">Coiled coil</keyword>
<accession>A0A834XH08</accession>
<dbReference type="Proteomes" id="UP000634136">
    <property type="component" value="Unassembled WGS sequence"/>
</dbReference>
<keyword evidence="3" id="KW-1185">Reference proteome</keyword>
<gene>
    <name evidence="2" type="ORF">G2W53_002225</name>
</gene>
<dbReference type="PANTHER" id="PTHR46476:SF13">
    <property type="entry name" value="2, PUTATIVE, EXPRESSED-RELATED"/>
    <property type="match status" value="1"/>
</dbReference>
<dbReference type="AlphaFoldDB" id="A0A834XH08"/>
<dbReference type="EMBL" id="JAAIUW010000001">
    <property type="protein sequence ID" value="KAF7845320.1"/>
    <property type="molecule type" value="Genomic_DNA"/>
</dbReference>
<reference evidence="2" key="1">
    <citation type="submission" date="2020-09" db="EMBL/GenBank/DDBJ databases">
        <title>Genome-Enabled Discovery of Anthraquinone Biosynthesis in Senna tora.</title>
        <authorList>
            <person name="Kang S.-H."/>
            <person name="Pandey R.P."/>
            <person name="Lee C.-M."/>
            <person name="Sim J.-S."/>
            <person name="Jeong J.-T."/>
            <person name="Choi B.-S."/>
            <person name="Jung M."/>
            <person name="Ginzburg D."/>
            <person name="Zhao K."/>
            <person name="Won S.Y."/>
            <person name="Oh T.-J."/>
            <person name="Yu Y."/>
            <person name="Kim N.-H."/>
            <person name="Lee O.R."/>
            <person name="Lee T.-H."/>
            <person name="Bashyal P."/>
            <person name="Kim T.-S."/>
            <person name="Lee W.-H."/>
            <person name="Kawkins C."/>
            <person name="Kim C.-K."/>
            <person name="Kim J.S."/>
            <person name="Ahn B.O."/>
            <person name="Rhee S.Y."/>
            <person name="Sohng J.K."/>
        </authorList>
    </citation>
    <scope>NUCLEOTIDE SEQUENCE</scope>
    <source>
        <tissue evidence="2">Leaf</tissue>
    </source>
</reference>
<evidence type="ECO:0000256" key="1">
    <source>
        <dbReference type="SAM" id="Coils"/>
    </source>
</evidence>
<dbReference type="InterPro" id="IPR017853">
    <property type="entry name" value="GH"/>
</dbReference>
<feature type="coiled-coil region" evidence="1">
    <location>
        <begin position="3"/>
        <end position="44"/>
    </location>
</feature>
<evidence type="ECO:0000313" key="3">
    <source>
        <dbReference type="Proteomes" id="UP000634136"/>
    </source>
</evidence>
<evidence type="ECO:0000313" key="2">
    <source>
        <dbReference type="EMBL" id="KAF7845320.1"/>
    </source>
</evidence>
<name>A0A834XH08_9FABA</name>
<comment type="caution">
    <text evidence="2">The sequence shown here is derived from an EMBL/GenBank/DDBJ whole genome shotgun (WGS) entry which is preliminary data.</text>
</comment>
<dbReference type="SUPFAM" id="SSF51445">
    <property type="entry name" value="(Trans)glycosidases"/>
    <property type="match status" value="1"/>
</dbReference>
<proteinExistence type="predicted"/>
<organism evidence="2 3">
    <name type="scientific">Senna tora</name>
    <dbReference type="NCBI Taxonomy" id="362788"/>
    <lineage>
        <taxon>Eukaryota</taxon>
        <taxon>Viridiplantae</taxon>
        <taxon>Streptophyta</taxon>
        <taxon>Embryophyta</taxon>
        <taxon>Tracheophyta</taxon>
        <taxon>Spermatophyta</taxon>
        <taxon>Magnoliopsida</taxon>
        <taxon>eudicotyledons</taxon>
        <taxon>Gunneridae</taxon>
        <taxon>Pentapetalae</taxon>
        <taxon>rosids</taxon>
        <taxon>fabids</taxon>
        <taxon>Fabales</taxon>
        <taxon>Fabaceae</taxon>
        <taxon>Caesalpinioideae</taxon>
        <taxon>Cassia clade</taxon>
        <taxon>Senna</taxon>
    </lineage>
</organism>
<sequence>MEVILEKEKLNKLESQLEVKKEDLSHRTKEYEELKKEVEALRAAQLKAISGEMHVVLAFARDYNENGTHMDGIFKVFFDKKNVTPKLIADFKLSVPSDSKVKFFLSLTGIIEYKFDGIDVYYSRIGAHVEMFVDAIGKESTQFDYVVYQTQDDAHKNRLINPQELITDFKNLVSNHRYPTRKLLVGHSILPKDWDKVAYPLILAALPQLFRDDTVQGTSVWAITDDKE</sequence>
<dbReference type="Gene3D" id="3.20.20.80">
    <property type="entry name" value="Glycosidases"/>
    <property type="match status" value="1"/>
</dbReference>